<name>A0ABV9NM24_9GAMM</name>
<dbReference type="Pfam" id="PF13336">
    <property type="entry name" value="AcetylCoA_hyd_C"/>
    <property type="match status" value="1"/>
</dbReference>
<sequence length="647" mass="70760">MQPDTLDDAVARIYAHAGQRVVLATPLGLGKPHRLLNALYARARDDATLGLHIMTALSLGPPAPGPGLEGRFLRPFLARHFGEDFPALDYVRDRARDALPANVEVEEFYMQSGGLLGSTQAQSEYASLNYTHVARDVAARAPNVVVQKVAREPGGTRLSLSCNPDLTFDLLDAIAARGGARPLMVAEIDPGLPWIDGPCAVDADFFDLVLALPDPAPPLFALPRQPVSDTDYAIGLYASTLVRDGGTLQIGIGALADALAHALVLRHTRNADYRAVLEALAPGLADSALVRGIGGVDPFEQGLFGASEMVNDGFRVLAEAGVLRRRVVDDIRVMRRINRGEANHEDRLLLEREGRWLDGAFYLGSRDLYDWLRRCGERECSGLRMTRVTEINQLYGDEALEREQRVHARFFNTCMLMTALGAATSDALEDGRVVSGVGGQYNFVAMAHALEDARSVLMFRATRTSGGRTESSVRWNYGHTTIPRHLRDIAVTEYGIADLRGARDADCVEAMLAIADARFGEALVAEARKARKLRARARLPDIRGNTPERLAARLRPFRDAGLLPDYPVGSDFTPVEQRLLRALAWLRARTAGRSDRLRTAWRAWRRGPASDDAEAMARMGLERPAGLRERLDASLVALALEAVSGNE</sequence>
<dbReference type="Gene3D" id="3.40.1080.20">
    <property type="entry name" value="Acetyl-CoA hydrolase/transferase C-terminal domain"/>
    <property type="match status" value="1"/>
</dbReference>
<dbReference type="InterPro" id="IPR026888">
    <property type="entry name" value="AcetylCoA_hyd_C"/>
</dbReference>
<dbReference type="InterPro" id="IPR046433">
    <property type="entry name" value="ActCoA_hydro"/>
</dbReference>
<dbReference type="InterPro" id="IPR038460">
    <property type="entry name" value="AcetylCoA_hyd_C_sf"/>
</dbReference>
<dbReference type="PANTHER" id="PTHR21432:SF20">
    <property type="entry name" value="ACETYL-COA HYDROLASE"/>
    <property type="match status" value="1"/>
</dbReference>
<dbReference type="Gene3D" id="3.30.750.70">
    <property type="entry name" value="4-hydroxybutyrate coenzyme like domains"/>
    <property type="match status" value="1"/>
</dbReference>
<organism evidence="2 3">
    <name type="scientific">Coralloluteibacterium thermophilum</name>
    <dbReference type="NCBI Taxonomy" id="2707049"/>
    <lineage>
        <taxon>Bacteria</taxon>
        <taxon>Pseudomonadati</taxon>
        <taxon>Pseudomonadota</taxon>
        <taxon>Gammaproteobacteria</taxon>
        <taxon>Lysobacterales</taxon>
        <taxon>Lysobacteraceae</taxon>
        <taxon>Coralloluteibacterium</taxon>
    </lineage>
</organism>
<dbReference type="InterPro" id="IPR037171">
    <property type="entry name" value="NagB/RpiA_transferase-like"/>
</dbReference>
<reference evidence="3" key="1">
    <citation type="journal article" date="2019" name="Int. J. Syst. Evol. Microbiol.">
        <title>The Global Catalogue of Microorganisms (GCM) 10K type strain sequencing project: providing services to taxonomists for standard genome sequencing and annotation.</title>
        <authorList>
            <consortium name="The Broad Institute Genomics Platform"/>
            <consortium name="The Broad Institute Genome Sequencing Center for Infectious Disease"/>
            <person name="Wu L."/>
            <person name="Ma J."/>
        </authorList>
    </citation>
    <scope>NUCLEOTIDE SEQUENCE [LARGE SCALE GENOMIC DNA]</scope>
    <source>
        <strain evidence="3">CGMCC 1.13574</strain>
    </source>
</reference>
<dbReference type="Gene3D" id="3.40.1080.10">
    <property type="entry name" value="Glutaconate Coenzyme A-transferase"/>
    <property type="match status" value="1"/>
</dbReference>
<evidence type="ECO:0000313" key="3">
    <source>
        <dbReference type="Proteomes" id="UP001595892"/>
    </source>
</evidence>
<feature type="domain" description="Acetyl-CoA hydrolase/transferase C-terminal" evidence="1">
    <location>
        <begin position="364"/>
        <end position="527"/>
    </location>
</feature>
<dbReference type="PANTHER" id="PTHR21432">
    <property type="entry name" value="ACETYL-COA HYDROLASE-RELATED"/>
    <property type="match status" value="1"/>
</dbReference>
<keyword evidence="2" id="KW-0378">Hydrolase</keyword>
<keyword evidence="3" id="KW-1185">Reference proteome</keyword>
<dbReference type="RefSeq" id="WP_377005476.1">
    <property type="nucleotide sequence ID" value="NZ_JBHSGG010000043.1"/>
</dbReference>
<dbReference type="Proteomes" id="UP001595892">
    <property type="component" value="Unassembled WGS sequence"/>
</dbReference>
<dbReference type="EMBL" id="JBHSGG010000043">
    <property type="protein sequence ID" value="MFC4729407.1"/>
    <property type="molecule type" value="Genomic_DNA"/>
</dbReference>
<protein>
    <submittedName>
        <fullName evidence="2">Acetyl-CoA hydrolase/transferase C-terminal domain-containing protein</fullName>
    </submittedName>
</protein>
<dbReference type="SUPFAM" id="SSF100950">
    <property type="entry name" value="NagB/RpiA/CoA transferase-like"/>
    <property type="match status" value="2"/>
</dbReference>
<dbReference type="GO" id="GO:0016787">
    <property type="term" value="F:hydrolase activity"/>
    <property type="evidence" value="ECO:0007669"/>
    <property type="project" value="UniProtKB-KW"/>
</dbReference>
<evidence type="ECO:0000313" key="2">
    <source>
        <dbReference type="EMBL" id="MFC4729407.1"/>
    </source>
</evidence>
<proteinExistence type="predicted"/>
<comment type="caution">
    <text evidence="2">The sequence shown here is derived from an EMBL/GenBank/DDBJ whole genome shotgun (WGS) entry which is preliminary data.</text>
</comment>
<evidence type="ECO:0000259" key="1">
    <source>
        <dbReference type="Pfam" id="PF13336"/>
    </source>
</evidence>
<accession>A0ABV9NM24</accession>
<gene>
    <name evidence="2" type="ORF">ACFO3Q_14650</name>
</gene>